<feature type="compositionally biased region" description="Polar residues" evidence="1">
    <location>
        <begin position="33"/>
        <end position="67"/>
    </location>
</feature>
<protein>
    <recommendedName>
        <fullName evidence="4">Lipoprotein</fullName>
    </recommendedName>
</protein>
<evidence type="ECO:0000313" key="3">
    <source>
        <dbReference type="Proteomes" id="UP000199406"/>
    </source>
</evidence>
<evidence type="ECO:0000256" key="1">
    <source>
        <dbReference type="SAM" id="MobiDB-lite"/>
    </source>
</evidence>
<dbReference type="AlphaFoldDB" id="A0A1G7NMG0"/>
<name>A0A1G7NMG0_9ACTN</name>
<dbReference type="STRING" id="1550231.SAMN05660662_3244"/>
<organism evidence="2 3">
    <name type="scientific">Blastococcus aurantiacus</name>
    <dbReference type="NCBI Taxonomy" id="1550231"/>
    <lineage>
        <taxon>Bacteria</taxon>
        <taxon>Bacillati</taxon>
        <taxon>Actinomycetota</taxon>
        <taxon>Actinomycetes</taxon>
        <taxon>Geodermatophilales</taxon>
        <taxon>Geodermatophilaceae</taxon>
        <taxon>Blastococcus</taxon>
    </lineage>
</organism>
<proteinExistence type="predicted"/>
<accession>A0A1G7NMG0</accession>
<dbReference type="EMBL" id="FNBT01000006">
    <property type="protein sequence ID" value="SDF75254.1"/>
    <property type="molecule type" value="Genomic_DNA"/>
</dbReference>
<dbReference type="PROSITE" id="PS51257">
    <property type="entry name" value="PROKAR_LIPOPROTEIN"/>
    <property type="match status" value="1"/>
</dbReference>
<gene>
    <name evidence="2" type="ORF">SAMN05660662_3244</name>
</gene>
<dbReference type="Proteomes" id="UP000199406">
    <property type="component" value="Unassembled WGS sequence"/>
</dbReference>
<reference evidence="3" key="1">
    <citation type="submission" date="2016-10" db="EMBL/GenBank/DDBJ databases">
        <authorList>
            <person name="Varghese N."/>
            <person name="Submissions S."/>
        </authorList>
    </citation>
    <scope>NUCLEOTIDE SEQUENCE [LARGE SCALE GENOMIC DNA]</scope>
    <source>
        <strain evidence="3">DSM 44268</strain>
    </source>
</reference>
<evidence type="ECO:0000313" key="2">
    <source>
        <dbReference type="EMBL" id="SDF75254.1"/>
    </source>
</evidence>
<keyword evidence="3" id="KW-1185">Reference proteome</keyword>
<feature type="region of interest" description="Disordered" evidence="1">
    <location>
        <begin position="32"/>
        <end position="67"/>
    </location>
</feature>
<dbReference type="RefSeq" id="WP_176946414.1">
    <property type="nucleotide sequence ID" value="NZ_FNBT01000006.1"/>
</dbReference>
<sequence>MGPPKDHYEGMDLRRPLLLLAVAGSLVACGDNTDLQRGETNCDSTSEEASNPNDASCQETGTNDSGQ</sequence>
<evidence type="ECO:0008006" key="4">
    <source>
        <dbReference type="Google" id="ProtNLM"/>
    </source>
</evidence>